<name>A0A5B8XUQ9_9DELT</name>
<dbReference type="OrthoDB" id="8434905at2"/>
<keyword evidence="2" id="KW-1185">Reference proteome</keyword>
<dbReference type="AlphaFoldDB" id="A0A5B8XUQ9"/>
<gene>
    <name evidence="1" type="ORF">FRD01_07860</name>
</gene>
<evidence type="ECO:0000313" key="2">
    <source>
        <dbReference type="Proteomes" id="UP000321595"/>
    </source>
</evidence>
<reference evidence="1 2" key="1">
    <citation type="submission" date="2019-08" db="EMBL/GenBank/DDBJ databases">
        <authorList>
            <person name="Liang Q."/>
        </authorList>
    </citation>
    <scope>NUCLEOTIDE SEQUENCE [LARGE SCALE GENOMIC DNA]</scope>
    <source>
        <strain evidence="1 2">V1718</strain>
    </source>
</reference>
<organism evidence="1 2">
    <name type="scientific">Microvenator marinus</name>
    <dbReference type="NCBI Taxonomy" id="2600177"/>
    <lineage>
        <taxon>Bacteria</taxon>
        <taxon>Deltaproteobacteria</taxon>
        <taxon>Bradymonadales</taxon>
        <taxon>Microvenatoraceae</taxon>
        <taxon>Microvenator</taxon>
    </lineage>
</organism>
<accession>A0A5B8XUQ9</accession>
<dbReference type="EMBL" id="CP042467">
    <property type="protein sequence ID" value="QED27159.1"/>
    <property type="molecule type" value="Genomic_DNA"/>
</dbReference>
<evidence type="ECO:0000313" key="1">
    <source>
        <dbReference type="EMBL" id="QED27159.1"/>
    </source>
</evidence>
<proteinExistence type="predicted"/>
<dbReference type="KEGG" id="bbae:FRD01_07860"/>
<sequence>MRIPLDERKLNKLVQEMRNRDHAPVIYFTIYLVGQGQKPHFNLARDLVNECADYLSALNMDELDATREKAAVWVRFSDWKNPLVSAETKKRFIAEGYVYAEVHARYFAVDHLIDMPLTESLVLREYPELKEHLDEDGLLILGDEFEPVDGVVFYKSHALWYHQFLRRGFTSSPNFDFLAPFIRYYHDTKRTNTFRVAIDHSRLMSREDYSRVYEFDTWFGPPFDTATLDDPDAVGLTVVARNKTSLFELTNHLHFTDFLWTYKEGIKTLQIEEVHDKADALGNYIINRYVHAERDIDAGVFRHLDGAAKVYTLTGYDKRKEIHLPEARSCHRKPKLWRIDGEIDLKTLSSLVSLFYKSNEMIIEYFNPDAFEEMFELRIRDPIKWKAEFEPAKR</sequence>
<dbReference type="RefSeq" id="WP_146958844.1">
    <property type="nucleotide sequence ID" value="NZ_CP042467.1"/>
</dbReference>
<dbReference type="Proteomes" id="UP000321595">
    <property type="component" value="Chromosome"/>
</dbReference>
<protein>
    <submittedName>
        <fullName evidence="1">Uncharacterized protein</fullName>
    </submittedName>
</protein>